<evidence type="ECO:0000256" key="4">
    <source>
        <dbReference type="ARBA" id="ARBA00022500"/>
    </source>
</evidence>
<dbReference type="InterPro" id="IPR051469">
    <property type="entry name" value="FliN/MopA/SpaO"/>
</dbReference>
<dbReference type="PRINTS" id="PR00956">
    <property type="entry name" value="FLGMOTORFLIN"/>
</dbReference>
<reference evidence="8 9" key="1">
    <citation type="submission" date="2019-11" db="EMBL/GenBank/DDBJ databases">
        <authorList>
            <person name="He Y."/>
        </authorList>
    </citation>
    <scope>NUCLEOTIDE SEQUENCE [LARGE SCALE GENOMIC DNA]</scope>
    <source>
        <strain evidence="8 9">SCSIO 58843</strain>
    </source>
</reference>
<dbReference type="GO" id="GO:0006935">
    <property type="term" value="P:chemotaxis"/>
    <property type="evidence" value="ECO:0007669"/>
    <property type="project" value="UniProtKB-KW"/>
</dbReference>
<evidence type="ECO:0000256" key="1">
    <source>
        <dbReference type="ARBA" id="ARBA00004413"/>
    </source>
</evidence>
<keyword evidence="9" id="KW-1185">Reference proteome</keyword>
<dbReference type="Gene3D" id="2.30.330.10">
    <property type="entry name" value="SpoA-like"/>
    <property type="match status" value="1"/>
</dbReference>
<organism evidence="8 9">
    <name type="scientific">Actinomarinicola tropica</name>
    <dbReference type="NCBI Taxonomy" id="2789776"/>
    <lineage>
        <taxon>Bacteria</taxon>
        <taxon>Bacillati</taxon>
        <taxon>Actinomycetota</taxon>
        <taxon>Acidimicrobiia</taxon>
        <taxon>Acidimicrobiales</taxon>
        <taxon>Iamiaceae</taxon>
        <taxon>Actinomarinicola</taxon>
    </lineage>
</organism>
<keyword evidence="8" id="KW-0282">Flagellum</keyword>
<dbReference type="PANTHER" id="PTHR43484:SF1">
    <property type="entry name" value="FLAGELLAR MOTOR SWITCH PROTEIN FLIN"/>
    <property type="match status" value="1"/>
</dbReference>
<dbReference type="InterPro" id="IPR012826">
    <property type="entry name" value="FliN"/>
</dbReference>
<keyword evidence="8" id="KW-0966">Cell projection</keyword>
<keyword evidence="6" id="KW-0472">Membrane</keyword>
<dbReference type="GO" id="GO:0071973">
    <property type="term" value="P:bacterial-type flagellum-dependent cell motility"/>
    <property type="evidence" value="ECO:0007669"/>
    <property type="project" value="InterPro"/>
</dbReference>
<gene>
    <name evidence="8" type="primary">fliN</name>
    <name evidence="8" type="ORF">GH723_05765</name>
</gene>
<dbReference type="GO" id="GO:0003774">
    <property type="term" value="F:cytoskeletal motor activity"/>
    <property type="evidence" value="ECO:0007669"/>
    <property type="project" value="InterPro"/>
</dbReference>
<dbReference type="PANTHER" id="PTHR43484">
    <property type="match status" value="1"/>
</dbReference>
<sequence>MVAAGVFAGVDHVATVGVAVHGEPSATSAEPEAMDLPAVSAGAPAPSAAAPATSRVPGGRGLDLLGGVQMSVVAELGRTRMTVAELLSLAPGSVVELDRAAGSPIDLLVNGTLIARGEVVVVDEEFGLRVTEIVDGTEGH</sequence>
<dbReference type="InterPro" id="IPR001172">
    <property type="entry name" value="FliN_T3SS_HrcQb"/>
</dbReference>
<comment type="subcellular location">
    <subcellularLocation>
        <location evidence="1">Cell membrane</location>
        <topology evidence="1">Peripheral membrane protein</topology>
        <orientation evidence="1">Cytoplasmic side</orientation>
    </subcellularLocation>
</comment>
<proteinExistence type="inferred from homology"/>
<dbReference type="AlphaFoldDB" id="A0A5Q2RJM9"/>
<dbReference type="InterPro" id="IPR036429">
    <property type="entry name" value="SpoA-like_sf"/>
</dbReference>
<evidence type="ECO:0000256" key="6">
    <source>
        <dbReference type="ARBA" id="ARBA00023136"/>
    </source>
</evidence>
<evidence type="ECO:0000256" key="5">
    <source>
        <dbReference type="ARBA" id="ARBA00022779"/>
    </source>
</evidence>
<evidence type="ECO:0000313" key="8">
    <source>
        <dbReference type="EMBL" id="QGG96989.1"/>
    </source>
</evidence>
<evidence type="ECO:0000259" key="7">
    <source>
        <dbReference type="Pfam" id="PF01052"/>
    </source>
</evidence>
<evidence type="ECO:0000256" key="3">
    <source>
        <dbReference type="ARBA" id="ARBA00022475"/>
    </source>
</evidence>
<dbReference type="SUPFAM" id="SSF101801">
    <property type="entry name" value="Surface presentation of antigens (SPOA)"/>
    <property type="match status" value="1"/>
</dbReference>
<keyword evidence="5" id="KW-0283">Flagellar rotation</keyword>
<comment type="similarity">
    <text evidence="2">Belongs to the FliN/MopA/SpaO family.</text>
</comment>
<protein>
    <submittedName>
        <fullName evidence="8">Flagellar motor switch protein FliN</fullName>
    </submittedName>
</protein>
<feature type="domain" description="Flagellar motor switch protein FliN-like C-terminal" evidence="7">
    <location>
        <begin position="65"/>
        <end position="134"/>
    </location>
</feature>
<dbReference type="GO" id="GO:0009425">
    <property type="term" value="C:bacterial-type flagellum basal body"/>
    <property type="evidence" value="ECO:0007669"/>
    <property type="project" value="InterPro"/>
</dbReference>
<dbReference type="Proteomes" id="UP000334019">
    <property type="component" value="Chromosome"/>
</dbReference>
<dbReference type="KEGG" id="atq:GH723_05765"/>
<keyword evidence="8" id="KW-0969">Cilium</keyword>
<keyword evidence="3" id="KW-1003">Cell membrane</keyword>
<dbReference type="GO" id="GO:0005886">
    <property type="term" value="C:plasma membrane"/>
    <property type="evidence" value="ECO:0007669"/>
    <property type="project" value="UniProtKB-SubCell"/>
</dbReference>
<dbReference type="NCBIfam" id="TIGR02480">
    <property type="entry name" value="fliN"/>
    <property type="match status" value="1"/>
</dbReference>
<dbReference type="Pfam" id="PF01052">
    <property type="entry name" value="FliMN_C"/>
    <property type="match status" value="1"/>
</dbReference>
<accession>A0A5Q2RJM9</accession>
<evidence type="ECO:0000256" key="2">
    <source>
        <dbReference type="ARBA" id="ARBA00009226"/>
    </source>
</evidence>
<keyword evidence="4" id="KW-0145">Chemotaxis</keyword>
<dbReference type="EMBL" id="CP045851">
    <property type="protein sequence ID" value="QGG96989.1"/>
    <property type="molecule type" value="Genomic_DNA"/>
</dbReference>
<dbReference type="InterPro" id="IPR001543">
    <property type="entry name" value="FliN-like_C"/>
</dbReference>
<evidence type="ECO:0000313" key="9">
    <source>
        <dbReference type="Proteomes" id="UP000334019"/>
    </source>
</evidence>
<name>A0A5Q2RJM9_9ACTN</name>